<reference evidence="1" key="1">
    <citation type="submission" date="2018-10" db="EMBL/GenBank/DDBJ databases">
        <title>Population genomic analysis revealed the cold adaptation of white poplar.</title>
        <authorList>
            <person name="Liu Y.-J."/>
        </authorList>
    </citation>
    <scope>NUCLEOTIDE SEQUENCE [LARGE SCALE GENOMIC DNA]</scope>
    <source>
        <strain evidence="1">PAL-ZL1</strain>
    </source>
</reference>
<sequence>MANLPSLLITYCCMLLRFKTPKFFTFYVAAFRFLSDDVMVLQFHVYFLGICKQEAGIKEISNDEEWERVSEVRRKKMRECIKSGDDATNFLIKRLVAEVAPLVMVGAPAEKKRWTSLLVAAKHLVDKSSGGGGCEK</sequence>
<organism evidence="1">
    <name type="scientific">Populus alba</name>
    <name type="common">White poplar</name>
    <dbReference type="NCBI Taxonomy" id="43335"/>
    <lineage>
        <taxon>Eukaryota</taxon>
        <taxon>Viridiplantae</taxon>
        <taxon>Streptophyta</taxon>
        <taxon>Embryophyta</taxon>
        <taxon>Tracheophyta</taxon>
        <taxon>Spermatophyta</taxon>
        <taxon>Magnoliopsida</taxon>
        <taxon>eudicotyledons</taxon>
        <taxon>Gunneridae</taxon>
        <taxon>Pentapetalae</taxon>
        <taxon>rosids</taxon>
        <taxon>fabids</taxon>
        <taxon>Malpighiales</taxon>
        <taxon>Salicaceae</taxon>
        <taxon>Saliceae</taxon>
        <taxon>Populus</taxon>
    </lineage>
</organism>
<name>A0A4U5P5S3_POPAL</name>
<protein>
    <submittedName>
        <fullName evidence="1">Uncharacterized protein</fullName>
    </submittedName>
</protein>
<dbReference type="AlphaFoldDB" id="A0A4U5P5S3"/>
<proteinExistence type="predicted"/>
<gene>
    <name evidence="1" type="ORF">D5086_0000227990</name>
</gene>
<dbReference type="EMBL" id="RCHU01000812">
    <property type="protein sequence ID" value="TKR90993.1"/>
    <property type="molecule type" value="Genomic_DNA"/>
</dbReference>
<evidence type="ECO:0000313" key="1">
    <source>
        <dbReference type="EMBL" id="TKR90993.1"/>
    </source>
</evidence>
<accession>A0A4U5P5S3</accession>
<comment type="caution">
    <text evidence="1">The sequence shown here is derived from an EMBL/GenBank/DDBJ whole genome shotgun (WGS) entry which is preliminary data.</text>
</comment>